<dbReference type="RefSeq" id="WP_125815912.1">
    <property type="nucleotide sequence ID" value="NZ_JASITI010000017.1"/>
</dbReference>
<comment type="caution">
    <text evidence="2">The sequence shown here is derived from an EMBL/GenBank/DDBJ whole genome shotgun (WGS) entry which is preliminary data.</text>
</comment>
<keyword evidence="3" id="KW-1185">Reference proteome</keyword>
<dbReference type="Gene3D" id="3.40.50.1460">
    <property type="match status" value="1"/>
</dbReference>
<organism evidence="2 3">
    <name type="scientific">Streptomyces katrae</name>
    <dbReference type="NCBI Taxonomy" id="68223"/>
    <lineage>
        <taxon>Bacteria</taxon>
        <taxon>Bacillati</taxon>
        <taxon>Actinomycetota</taxon>
        <taxon>Actinomycetes</taxon>
        <taxon>Kitasatosporales</taxon>
        <taxon>Streptomycetaceae</taxon>
        <taxon>Streptomyces</taxon>
    </lineage>
</organism>
<dbReference type="InterPro" id="IPR011600">
    <property type="entry name" value="Pept_C14_caspase"/>
</dbReference>
<proteinExistence type="predicted"/>
<dbReference type="EMBL" id="JASITI010000017">
    <property type="protein sequence ID" value="MDK9497154.1"/>
    <property type="molecule type" value="Genomic_DNA"/>
</dbReference>
<feature type="domain" description="Peptidase C14 caspase" evidence="1">
    <location>
        <begin position="9"/>
        <end position="267"/>
    </location>
</feature>
<evidence type="ECO:0000313" key="3">
    <source>
        <dbReference type="Proteomes" id="UP001223390"/>
    </source>
</evidence>
<dbReference type="Pfam" id="PF00656">
    <property type="entry name" value="Peptidase_C14"/>
    <property type="match status" value="1"/>
</dbReference>
<reference evidence="2 3" key="1">
    <citation type="submission" date="2023-05" db="EMBL/GenBank/DDBJ databases">
        <title>Sequencing and Assembly of Streptomyces sp. NP73.</title>
        <authorList>
            <person name="Konwar A.N."/>
            <person name="Saikia K."/>
            <person name="Thakur D."/>
        </authorList>
    </citation>
    <scope>NUCLEOTIDE SEQUENCE [LARGE SCALE GENOMIC DNA]</scope>
    <source>
        <strain evidence="2 3">NP73</strain>
    </source>
</reference>
<gene>
    <name evidence="2" type="ORF">QEZ40_001808</name>
</gene>
<dbReference type="SUPFAM" id="SSF52129">
    <property type="entry name" value="Caspase-like"/>
    <property type="match status" value="1"/>
</dbReference>
<evidence type="ECO:0000313" key="2">
    <source>
        <dbReference type="EMBL" id="MDK9497154.1"/>
    </source>
</evidence>
<accession>A0ABT7GU68</accession>
<dbReference type="InterPro" id="IPR029030">
    <property type="entry name" value="Caspase-like_dom_sf"/>
</dbReference>
<dbReference type="PANTHER" id="PTHR48104:SF30">
    <property type="entry name" value="METACASPASE-1"/>
    <property type="match status" value="1"/>
</dbReference>
<name>A0ABT7GU68_9ACTN</name>
<sequence>MPRGLSIHIGINEIDETRYGTKGELKNPENDALTMRDLAKANGFDTLATLLTKDATSDKVAAALKTAAAQLTGGDLLLLTYAGHGSQVPDKNGDEPDRRDETWVLYDRQFIDDELYAAFAAFAEDVRVLLLSDSCHSGTVSRDVSHFLDDAELVRAFDTSEPSEVRARIRALPQDAQFRNYQRDQELYDEIQRSVPALDLQDIRADVLLISGCQDNQTSSDGVGPNGLFTEVLLKTWKNGAFRGSYSTLHRQVVESMPFYQTPNLLQTGKRSRQFASQAPFSI</sequence>
<protein>
    <submittedName>
        <fullName evidence="2">Caspase family protein</fullName>
    </submittedName>
</protein>
<dbReference type="PANTHER" id="PTHR48104">
    <property type="entry name" value="METACASPASE-4"/>
    <property type="match status" value="1"/>
</dbReference>
<dbReference type="Proteomes" id="UP001223390">
    <property type="component" value="Unassembled WGS sequence"/>
</dbReference>
<dbReference type="InterPro" id="IPR050452">
    <property type="entry name" value="Metacaspase"/>
</dbReference>
<evidence type="ECO:0000259" key="1">
    <source>
        <dbReference type="Pfam" id="PF00656"/>
    </source>
</evidence>